<dbReference type="GO" id="GO:0046872">
    <property type="term" value="F:metal ion binding"/>
    <property type="evidence" value="ECO:0007669"/>
    <property type="project" value="UniProtKB-KW"/>
</dbReference>
<reference evidence="11 12" key="1">
    <citation type="submission" date="2008-10" db="EMBL/GenBank/DDBJ databases">
        <title>Draft genome sequence of Collinsella stercoris (DSM 13279).</title>
        <authorList>
            <person name="Sudarsanam P."/>
            <person name="Ley R."/>
            <person name="Guruge J."/>
            <person name="Turnbaugh P.J."/>
            <person name="Mahowald M."/>
            <person name="Liep D."/>
            <person name="Gordon J."/>
        </authorList>
    </citation>
    <scope>NUCLEOTIDE SEQUENCE [LARGE SCALE GENOMIC DNA]</scope>
    <source>
        <strain evidence="11 12">DSM 13279</strain>
    </source>
</reference>
<keyword evidence="7" id="KW-0479">Metal-binding</keyword>
<dbReference type="Proteomes" id="UP000003560">
    <property type="component" value="Unassembled WGS sequence"/>
</dbReference>
<evidence type="ECO:0000256" key="3">
    <source>
        <dbReference type="ARBA" id="ARBA00012669"/>
    </source>
</evidence>
<keyword evidence="5" id="KW-0662">Pyridine nucleotide biosynthesis</keyword>
<evidence type="ECO:0000256" key="8">
    <source>
        <dbReference type="ARBA" id="ARBA00023004"/>
    </source>
</evidence>
<dbReference type="UniPathway" id="UPA00253">
    <property type="reaction ID" value="UER00327"/>
</dbReference>
<dbReference type="Pfam" id="PF02445">
    <property type="entry name" value="NadA"/>
    <property type="match status" value="1"/>
</dbReference>
<protein>
    <recommendedName>
        <fullName evidence="3 10">Quinolinate synthase</fullName>
        <ecNumber evidence="3 10">2.5.1.72</ecNumber>
    </recommendedName>
</protein>
<keyword evidence="4" id="KW-0004">4Fe-4S</keyword>
<sequence>MPYFLQQDTIRREDVMTETTKNPAVMEPTALERASAVPAETRARIEALKAERDAVILAHYYVEPEVQAVADYVGDSFYLAKLAKSLPQQTIVLCGVEFMGESAKLLNRTKTVLLPEPAADCPMAHMVQRATIDAARAEYGDDLAVVCYVNSTMKIKSWSDVCVTSSNAVKIVRELPQSHVLFIPDRNLGRFVAEQVPEKHVILNDGCCPRHEAISLAELQELKREHPEALVLAHPECTAAVLAEADYIGSTAGIIAYAEQSAAQEFIVVTVQGVLYELERRCAASGKRFFVTRTPPTCGDMDGITLEKLVRCLETGSGAVEIGVDEAAAQRAQATLDRMLEYAAR</sequence>
<dbReference type="InterPro" id="IPR003473">
    <property type="entry name" value="NadA"/>
</dbReference>
<evidence type="ECO:0000256" key="7">
    <source>
        <dbReference type="ARBA" id="ARBA00022723"/>
    </source>
</evidence>
<dbReference type="NCBIfam" id="TIGR00550">
    <property type="entry name" value="nadA"/>
    <property type="match status" value="1"/>
</dbReference>
<dbReference type="EC" id="2.5.1.72" evidence="3 10"/>
<keyword evidence="8" id="KW-0408">Iron</keyword>
<organism evidence="11 12">
    <name type="scientific">Collinsella stercoris DSM 13279</name>
    <dbReference type="NCBI Taxonomy" id="445975"/>
    <lineage>
        <taxon>Bacteria</taxon>
        <taxon>Bacillati</taxon>
        <taxon>Actinomycetota</taxon>
        <taxon>Coriobacteriia</taxon>
        <taxon>Coriobacteriales</taxon>
        <taxon>Coriobacteriaceae</taxon>
        <taxon>Collinsella</taxon>
    </lineage>
</organism>
<evidence type="ECO:0000256" key="5">
    <source>
        <dbReference type="ARBA" id="ARBA00022642"/>
    </source>
</evidence>
<reference evidence="11 12" key="2">
    <citation type="submission" date="2008-10" db="EMBL/GenBank/DDBJ databases">
        <authorList>
            <person name="Fulton L."/>
            <person name="Clifton S."/>
            <person name="Fulton B."/>
            <person name="Xu J."/>
            <person name="Minx P."/>
            <person name="Pepin K.H."/>
            <person name="Johnson M."/>
            <person name="Thiruvilangam P."/>
            <person name="Bhonagiri V."/>
            <person name="Nash W.E."/>
            <person name="Mardis E.R."/>
            <person name="Wilson R.K."/>
        </authorList>
    </citation>
    <scope>NUCLEOTIDE SEQUENCE [LARGE SCALE GENOMIC DNA]</scope>
    <source>
        <strain evidence="11 12">DSM 13279</strain>
    </source>
</reference>
<evidence type="ECO:0000256" key="6">
    <source>
        <dbReference type="ARBA" id="ARBA00022679"/>
    </source>
</evidence>
<dbReference type="GO" id="GO:0034628">
    <property type="term" value="P:'de novo' NAD+ biosynthetic process from L-aspartate"/>
    <property type="evidence" value="ECO:0007669"/>
    <property type="project" value="TreeGrafter"/>
</dbReference>
<comment type="caution">
    <text evidence="11">The sequence shown here is derived from an EMBL/GenBank/DDBJ whole genome shotgun (WGS) entry which is preliminary data.</text>
</comment>
<accession>B6GA68</accession>
<dbReference type="PANTHER" id="PTHR30573">
    <property type="entry name" value="QUINOLINATE SYNTHETASE A"/>
    <property type="match status" value="1"/>
</dbReference>
<dbReference type="NCBIfam" id="NF006878">
    <property type="entry name" value="PRK09375.1-2"/>
    <property type="match status" value="1"/>
</dbReference>
<comment type="pathway">
    <text evidence="2">Cofactor biosynthesis; NAD(+) biosynthesis; quinolinate from iminoaspartate: step 1/1.</text>
</comment>
<dbReference type="SUPFAM" id="SSF142754">
    <property type="entry name" value="NadA-like"/>
    <property type="match status" value="1"/>
</dbReference>
<evidence type="ECO:0000256" key="2">
    <source>
        <dbReference type="ARBA" id="ARBA00005065"/>
    </source>
</evidence>
<gene>
    <name evidence="11" type="primary">nadA</name>
    <name evidence="11" type="ORF">COLSTE_00964</name>
</gene>
<name>B6GA68_9ACTN</name>
<keyword evidence="6" id="KW-0808">Transferase</keyword>
<dbReference type="GO" id="GO:0008987">
    <property type="term" value="F:quinolinate synthetase A activity"/>
    <property type="evidence" value="ECO:0007669"/>
    <property type="project" value="UniProtKB-UniRule"/>
</dbReference>
<proteinExistence type="predicted"/>
<dbReference type="InterPro" id="IPR036094">
    <property type="entry name" value="NadA_sf"/>
</dbReference>
<comment type="cofactor">
    <cofactor evidence="1">
        <name>[4Fe-4S] cluster</name>
        <dbReference type="ChEBI" id="CHEBI:49883"/>
    </cofactor>
</comment>
<evidence type="ECO:0000313" key="11">
    <source>
        <dbReference type="EMBL" id="EEA90923.1"/>
    </source>
</evidence>
<evidence type="ECO:0000256" key="9">
    <source>
        <dbReference type="ARBA" id="ARBA00023014"/>
    </source>
</evidence>
<keyword evidence="12" id="KW-1185">Reference proteome</keyword>
<dbReference type="STRING" id="445975.COLSTE_00964"/>
<evidence type="ECO:0000313" key="12">
    <source>
        <dbReference type="Proteomes" id="UP000003560"/>
    </source>
</evidence>
<dbReference type="EMBL" id="ABXJ01000055">
    <property type="protein sequence ID" value="EEA90923.1"/>
    <property type="molecule type" value="Genomic_DNA"/>
</dbReference>
<evidence type="ECO:0000256" key="4">
    <source>
        <dbReference type="ARBA" id="ARBA00022485"/>
    </source>
</evidence>
<dbReference type="PANTHER" id="PTHR30573:SF0">
    <property type="entry name" value="QUINOLINATE SYNTHASE, CHLOROPLASTIC"/>
    <property type="match status" value="1"/>
</dbReference>
<evidence type="ECO:0000256" key="1">
    <source>
        <dbReference type="ARBA" id="ARBA00001966"/>
    </source>
</evidence>
<dbReference type="eggNOG" id="COG0379">
    <property type="taxonomic scope" value="Bacteria"/>
</dbReference>
<dbReference type="AlphaFoldDB" id="B6GA68"/>
<dbReference type="GO" id="GO:0005829">
    <property type="term" value="C:cytosol"/>
    <property type="evidence" value="ECO:0007669"/>
    <property type="project" value="TreeGrafter"/>
</dbReference>
<keyword evidence="9" id="KW-0411">Iron-sulfur</keyword>
<dbReference type="GO" id="GO:0051539">
    <property type="term" value="F:4 iron, 4 sulfur cluster binding"/>
    <property type="evidence" value="ECO:0007669"/>
    <property type="project" value="UniProtKB-KW"/>
</dbReference>
<evidence type="ECO:0000256" key="10">
    <source>
        <dbReference type="NCBIfam" id="TIGR00550"/>
    </source>
</evidence>
<dbReference type="HOGENOM" id="CLU_047382_0_0_11"/>
<dbReference type="Gene3D" id="3.40.50.10800">
    <property type="entry name" value="NadA-like"/>
    <property type="match status" value="3"/>
</dbReference>